<accession>A0A1K1U4W0</accession>
<dbReference type="RefSeq" id="WP_072324666.1">
    <property type="nucleotide sequence ID" value="NZ_FPJW01000001.1"/>
</dbReference>
<dbReference type="PROSITE" id="PS50887">
    <property type="entry name" value="GGDEF"/>
    <property type="match status" value="1"/>
</dbReference>
<dbReference type="Pfam" id="PF00990">
    <property type="entry name" value="GGDEF"/>
    <property type="match status" value="1"/>
</dbReference>
<evidence type="ECO:0000259" key="3">
    <source>
        <dbReference type="PROSITE" id="PS50887"/>
    </source>
</evidence>
<dbReference type="CDD" id="cd00130">
    <property type="entry name" value="PAS"/>
    <property type="match status" value="1"/>
</dbReference>
<dbReference type="SUPFAM" id="SSF55785">
    <property type="entry name" value="PYP-like sensor domain (PAS domain)"/>
    <property type="match status" value="1"/>
</dbReference>
<feature type="domain" description="PAS" evidence="2">
    <location>
        <begin position="4"/>
        <end position="78"/>
    </location>
</feature>
<feature type="domain" description="GGDEF" evidence="3">
    <location>
        <begin position="174"/>
        <end position="307"/>
    </location>
</feature>
<dbReference type="FunFam" id="3.30.70.270:FF:000001">
    <property type="entry name" value="Diguanylate cyclase domain protein"/>
    <property type="match status" value="1"/>
</dbReference>
<dbReference type="InterPro" id="IPR029787">
    <property type="entry name" value="Nucleotide_cyclase"/>
</dbReference>
<evidence type="ECO:0000256" key="1">
    <source>
        <dbReference type="ARBA" id="ARBA00001946"/>
    </source>
</evidence>
<dbReference type="InterPro" id="IPR013656">
    <property type="entry name" value="PAS_4"/>
</dbReference>
<dbReference type="PROSITE" id="PS50112">
    <property type="entry name" value="PAS"/>
    <property type="match status" value="1"/>
</dbReference>
<dbReference type="GO" id="GO:0003824">
    <property type="term" value="F:catalytic activity"/>
    <property type="evidence" value="ECO:0007669"/>
    <property type="project" value="UniProtKB-ARBA"/>
</dbReference>
<dbReference type="AlphaFoldDB" id="A0A1K1U4W0"/>
<dbReference type="Gene3D" id="3.30.450.20">
    <property type="entry name" value="PAS domain"/>
    <property type="match status" value="1"/>
</dbReference>
<dbReference type="InterPro" id="IPR043128">
    <property type="entry name" value="Rev_trsase/Diguanyl_cyclase"/>
</dbReference>
<dbReference type="Pfam" id="PF08448">
    <property type="entry name" value="PAS_4"/>
    <property type="match status" value="1"/>
</dbReference>
<dbReference type="PANTHER" id="PTHR44757:SF2">
    <property type="entry name" value="BIOFILM ARCHITECTURE MAINTENANCE PROTEIN MBAA"/>
    <property type="match status" value="1"/>
</dbReference>
<reference evidence="4 5" key="1">
    <citation type="submission" date="2016-11" db="EMBL/GenBank/DDBJ databases">
        <authorList>
            <person name="Jaros S."/>
            <person name="Januszkiewicz K."/>
            <person name="Wedrychowicz H."/>
        </authorList>
    </citation>
    <scope>NUCLEOTIDE SEQUENCE [LARGE SCALE GENOMIC DNA]</scope>
    <source>
        <strain evidence="4 5">DSM 21637</strain>
    </source>
</reference>
<dbReference type="NCBIfam" id="TIGR00229">
    <property type="entry name" value="sensory_box"/>
    <property type="match status" value="1"/>
</dbReference>
<dbReference type="InterPro" id="IPR000160">
    <property type="entry name" value="GGDEF_dom"/>
</dbReference>
<comment type="cofactor">
    <cofactor evidence="1">
        <name>Mg(2+)</name>
        <dbReference type="ChEBI" id="CHEBI:18420"/>
    </cofactor>
</comment>
<dbReference type="OrthoDB" id="9812358at2"/>
<keyword evidence="5" id="KW-1185">Reference proteome</keyword>
<dbReference type="InterPro" id="IPR000014">
    <property type="entry name" value="PAS"/>
</dbReference>
<sequence length="317" mass="34793">MTLQQRDYKQLIDLLETGLIVLDSELKVLLWNPWIARISGISEAEARGCSLNTLFKGVIDPTLLDALTQATSNRLSRRLSHQLHPHLLPLYQRQSNQHLHHSILVQPVTHDGHQACLVQITDVTSTVRREQHLRAAMDQVRHLAHHDVLTGLGNRSLLNDRLQAACRQARQHNEPFALFFIDLDGFKSVNDVYGHDAGDALLQELAQRLANRLQAGDTAARLGGDELIALTPSITDPEAAVSFAETLCSLLAEPFTWQQIQLQVGASIGVALWPEQGETPDALLTSADNAMYLAKSLGKGQAAQAAPVKNTSATTKS</sequence>
<dbReference type="SMART" id="SM00267">
    <property type="entry name" value="GGDEF"/>
    <property type="match status" value="1"/>
</dbReference>
<dbReference type="PANTHER" id="PTHR44757">
    <property type="entry name" value="DIGUANYLATE CYCLASE DGCP"/>
    <property type="match status" value="1"/>
</dbReference>
<dbReference type="InterPro" id="IPR035965">
    <property type="entry name" value="PAS-like_dom_sf"/>
</dbReference>
<dbReference type="EMBL" id="FPJW01000001">
    <property type="protein sequence ID" value="SFX07660.1"/>
    <property type="molecule type" value="Genomic_DNA"/>
</dbReference>
<organism evidence="4 5">
    <name type="scientific">Marinospirillum alkaliphilum DSM 21637</name>
    <dbReference type="NCBI Taxonomy" id="1122209"/>
    <lineage>
        <taxon>Bacteria</taxon>
        <taxon>Pseudomonadati</taxon>
        <taxon>Pseudomonadota</taxon>
        <taxon>Gammaproteobacteria</taxon>
        <taxon>Oceanospirillales</taxon>
        <taxon>Oceanospirillaceae</taxon>
        <taxon>Marinospirillum</taxon>
    </lineage>
</organism>
<dbReference type="Proteomes" id="UP000182350">
    <property type="component" value="Unassembled WGS sequence"/>
</dbReference>
<proteinExistence type="predicted"/>
<dbReference type="STRING" id="1122209.SAMN02745752_00443"/>
<dbReference type="CDD" id="cd01949">
    <property type="entry name" value="GGDEF"/>
    <property type="match status" value="1"/>
</dbReference>
<name>A0A1K1U4W0_9GAMM</name>
<dbReference type="SUPFAM" id="SSF55073">
    <property type="entry name" value="Nucleotide cyclase"/>
    <property type="match status" value="1"/>
</dbReference>
<protein>
    <submittedName>
        <fullName evidence="4">PAS domain S-box-containing protein/diguanylate cyclase (GGDEF) domain-containing protein</fullName>
    </submittedName>
</protein>
<dbReference type="Gene3D" id="3.30.70.270">
    <property type="match status" value="1"/>
</dbReference>
<dbReference type="InterPro" id="IPR052155">
    <property type="entry name" value="Biofilm_reg_signaling"/>
</dbReference>
<gene>
    <name evidence="4" type="ORF">SAMN02745752_00443</name>
</gene>
<dbReference type="NCBIfam" id="TIGR00254">
    <property type="entry name" value="GGDEF"/>
    <property type="match status" value="1"/>
</dbReference>
<evidence type="ECO:0000313" key="4">
    <source>
        <dbReference type="EMBL" id="SFX07660.1"/>
    </source>
</evidence>
<evidence type="ECO:0000259" key="2">
    <source>
        <dbReference type="PROSITE" id="PS50112"/>
    </source>
</evidence>
<evidence type="ECO:0000313" key="5">
    <source>
        <dbReference type="Proteomes" id="UP000182350"/>
    </source>
</evidence>